<evidence type="ECO:0000313" key="1">
    <source>
        <dbReference type="EMBL" id="KEQ04757.1"/>
    </source>
</evidence>
<reference evidence="1 2" key="1">
    <citation type="submission" date="2014-06" db="EMBL/GenBank/DDBJ databases">
        <title>Rhizobium pelagicum/R2-400B4.</title>
        <authorList>
            <person name="Kimes N.E."/>
            <person name="Lopez-Perez M."/>
        </authorList>
    </citation>
    <scope>NUCLEOTIDE SEQUENCE [LARGE SCALE GENOMIC DNA]</scope>
    <source>
        <strain evidence="1 2">R2-400B4</strain>
    </source>
</reference>
<keyword evidence="2" id="KW-1185">Reference proteome</keyword>
<dbReference type="AlphaFoldDB" id="A0A922NZS7"/>
<proteinExistence type="predicted"/>
<sequence length="100" mass="11198">MDGSLWCLLQEHAGLAAAAQVAEGRGLWHSECLRHEKFVRTQLLEHVPASNPEAQVKLLYLCLFLIKARISLDRQSTETVLRSVSDFLQAPASASRSRRL</sequence>
<organism evidence="1 2">
    <name type="scientific">Pseudorhizobium pelagicum</name>
    <dbReference type="NCBI Taxonomy" id="1509405"/>
    <lineage>
        <taxon>Bacteria</taxon>
        <taxon>Pseudomonadati</taxon>
        <taxon>Pseudomonadota</taxon>
        <taxon>Alphaproteobacteria</taxon>
        <taxon>Hyphomicrobiales</taxon>
        <taxon>Rhizobiaceae</taxon>
        <taxon>Rhizobium/Agrobacterium group</taxon>
        <taxon>Pseudorhizobium</taxon>
    </lineage>
</organism>
<dbReference type="RefSeq" id="WP_037164192.1">
    <property type="nucleotide sequence ID" value="NZ_JOKI01000006.1"/>
</dbReference>
<dbReference type="Proteomes" id="UP000052167">
    <property type="component" value="Unassembled WGS sequence"/>
</dbReference>
<protein>
    <submittedName>
        <fullName evidence="1">Uncharacterized protein</fullName>
    </submittedName>
</protein>
<name>A0A922NZS7_9HYPH</name>
<comment type="caution">
    <text evidence="1">The sequence shown here is derived from an EMBL/GenBank/DDBJ whole genome shotgun (WGS) entry which is preliminary data.</text>
</comment>
<gene>
    <name evidence="1" type="ORF">GV68_12250</name>
</gene>
<accession>A0A922NZS7</accession>
<dbReference type="EMBL" id="JOKJ01000023">
    <property type="protein sequence ID" value="KEQ04757.1"/>
    <property type="molecule type" value="Genomic_DNA"/>
</dbReference>
<evidence type="ECO:0000313" key="2">
    <source>
        <dbReference type="Proteomes" id="UP000052167"/>
    </source>
</evidence>